<evidence type="ECO:0008006" key="3">
    <source>
        <dbReference type="Google" id="ProtNLM"/>
    </source>
</evidence>
<keyword evidence="2" id="KW-1185">Reference proteome</keyword>
<organism evidence="1 2">
    <name type="scientific">Rubripirellula obstinata</name>
    <dbReference type="NCBI Taxonomy" id="406547"/>
    <lineage>
        <taxon>Bacteria</taxon>
        <taxon>Pseudomonadati</taxon>
        <taxon>Planctomycetota</taxon>
        <taxon>Planctomycetia</taxon>
        <taxon>Pirellulales</taxon>
        <taxon>Pirellulaceae</taxon>
        <taxon>Rubripirellula</taxon>
    </lineage>
</organism>
<dbReference type="PROSITE" id="PS51257">
    <property type="entry name" value="PROKAR_LIPOPROTEIN"/>
    <property type="match status" value="1"/>
</dbReference>
<dbReference type="OrthoDB" id="10001828at2"/>
<dbReference type="AlphaFoldDB" id="A0A5B1C7L9"/>
<evidence type="ECO:0000313" key="2">
    <source>
        <dbReference type="Proteomes" id="UP000322699"/>
    </source>
</evidence>
<reference evidence="1 2" key="1">
    <citation type="submission" date="2019-08" db="EMBL/GenBank/DDBJ databases">
        <title>Deep-cultivation of Planctomycetes and their phenomic and genomic characterization uncovers novel biology.</title>
        <authorList>
            <person name="Wiegand S."/>
            <person name="Jogler M."/>
            <person name="Boedeker C."/>
            <person name="Pinto D."/>
            <person name="Vollmers J."/>
            <person name="Rivas-Marin E."/>
            <person name="Kohn T."/>
            <person name="Peeters S.H."/>
            <person name="Heuer A."/>
            <person name="Rast P."/>
            <person name="Oberbeckmann S."/>
            <person name="Bunk B."/>
            <person name="Jeske O."/>
            <person name="Meyerdierks A."/>
            <person name="Storesund J.E."/>
            <person name="Kallscheuer N."/>
            <person name="Luecker S."/>
            <person name="Lage O.M."/>
            <person name="Pohl T."/>
            <person name="Merkel B.J."/>
            <person name="Hornburger P."/>
            <person name="Mueller R.-W."/>
            <person name="Bruemmer F."/>
            <person name="Labrenz M."/>
            <person name="Spormann A.M."/>
            <person name="Op Den Camp H."/>
            <person name="Overmann J."/>
            <person name="Amann R."/>
            <person name="Jetten M.S.M."/>
            <person name="Mascher T."/>
            <person name="Medema M.H."/>
            <person name="Devos D.P."/>
            <person name="Kaster A.-K."/>
            <person name="Ovreas L."/>
            <person name="Rohde M."/>
            <person name="Galperin M.Y."/>
            <person name="Jogler C."/>
        </authorList>
    </citation>
    <scope>NUCLEOTIDE SEQUENCE [LARGE SCALE GENOMIC DNA]</scope>
    <source>
        <strain evidence="1 2">LF1</strain>
    </source>
</reference>
<sequence>MKPISALILLAAAIGCNTVTVDKPFGDPADASVCRSLCGDWSTSGGDVYRLEPASASELTVTMPGRVPPAKGAAQESGRLLVRNVGDMTLIFASPQPATEGHFVIAWLDRLSDDAISLRICNPGMFRTSVEDGALDGKIVEREGRPFKVRLVATERLYDLLRSPRGPEFFTKSNDAPFRLVSKLSGG</sequence>
<evidence type="ECO:0000313" key="1">
    <source>
        <dbReference type="EMBL" id="KAA1257087.1"/>
    </source>
</evidence>
<dbReference type="EMBL" id="VRLW01000005">
    <property type="protein sequence ID" value="KAA1257087.1"/>
    <property type="molecule type" value="Genomic_DNA"/>
</dbReference>
<comment type="caution">
    <text evidence="1">The sequence shown here is derived from an EMBL/GenBank/DDBJ whole genome shotgun (WGS) entry which is preliminary data.</text>
</comment>
<gene>
    <name evidence="1" type="ORF">LF1_56490</name>
</gene>
<dbReference type="RefSeq" id="WP_068266591.1">
    <property type="nucleotide sequence ID" value="NZ_LWSK01000125.1"/>
</dbReference>
<accession>A0A5B1C7L9</accession>
<dbReference type="Proteomes" id="UP000322699">
    <property type="component" value="Unassembled WGS sequence"/>
</dbReference>
<name>A0A5B1C7L9_9BACT</name>
<protein>
    <recommendedName>
        <fullName evidence="3">Lipoprotein</fullName>
    </recommendedName>
</protein>
<proteinExistence type="predicted"/>